<proteinExistence type="predicted"/>
<dbReference type="PANTHER" id="PTHR33528">
    <property type="entry name" value="OS07G0239500 PROTEIN"/>
    <property type="match status" value="1"/>
</dbReference>
<gene>
    <name evidence="2" type="ORF">RCOM_1610720</name>
</gene>
<dbReference type="InterPro" id="IPR027854">
    <property type="entry name" value="STMP1"/>
</dbReference>
<dbReference type="Pfam" id="PF15054">
    <property type="entry name" value="DUF4535"/>
    <property type="match status" value="1"/>
</dbReference>
<evidence type="ECO:0000313" key="2">
    <source>
        <dbReference type="EMBL" id="EEF50336.1"/>
    </source>
</evidence>
<dbReference type="AlphaFoldDB" id="B9RD78"/>
<keyword evidence="3" id="KW-1185">Reference proteome</keyword>
<organism evidence="2 3">
    <name type="scientific">Ricinus communis</name>
    <name type="common">Castor bean</name>
    <dbReference type="NCBI Taxonomy" id="3988"/>
    <lineage>
        <taxon>Eukaryota</taxon>
        <taxon>Viridiplantae</taxon>
        <taxon>Streptophyta</taxon>
        <taxon>Embryophyta</taxon>
        <taxon>Tracheophyta</taxon>
        <taxon>Spermatophyta</taxon>
        <taxon>Magnoliopsida</taxon>
        <taxon>eudicotyledons</taxon>
        <taxon>Gunneridae</taxon>
        <taxon>Pentapetalae</taxon>
        <taxon>rosids</taxon>
        <taxon>fabids</taxon>
        <taxon>Malpighiales</taxon>
        <taxon>Euphorbiaceae</taxon>
        <taxon>Acalyphoideae</taxon>
        <taxon>Acalypheae</taxon>
        <taxon>Ricinus</taxon>
    </lineage>
</organism>
<sequence length="64" mass="7374">MGIIRKSFSFMLGTLCGVYIAQNYHIPDIRKLARSGLVMARQIEQTHRRPLPDDSNNHDVFESE</sequence>
<evidence type="ECO:0000313" key="3">
    <source>
        <dbReference type="Proteomes" id="UP000008311"/>
    </source>
</evidence>
<dbReference type="PANTHER" id="PTHR33528:SF14">
    <property type="entry name" value="SOLUTE CARRIER FAMILY 35 MEMBER A4"/>
    <property type="match status" value="1"/>
</dbReference>
<dbReference type="InParanoid" id="B9RD78"/>
<dbReference type="Proteomes" id="UP000008311">
    <property type="component" value="Unassembled WGS sequence"/>
</dbReference>
<name>B9RD78_RICCO</name>
<accession>B9RD78</accession>
<evidence type="ECO:0000256" key="1">
    <source>
        <dbReference type="SAM" id="MobiDB-lite"/>
    </source>
</evidence>
<dbReference type="STRING" id="3988.B9RD78"/>
<protein>
    <submittedName>
        <fullName evidence="2">Uncharacterized protein</fullName>
    </submittedName>
</protein>
<feature type="region of interest" description="Disordered" evidence="1">
    <location>
        <begin position="44"/>
        <end position="64"/>
    </location>
</feature>
<dbReference type="EMBL" id="EQ973775">
    <property type="protein sequence ID" value="EEF50336.1"/>
    <property type="molecule type" value="Genomic_DNA"/>
</dbReference>
<reference evidence="3" key="1">
    <citation type="journal article" date="2010" name="Nat. Biotechnol.">
        <title>Draft genome sequence of the oilseed species Ricinus communis.</title>
        <authorList>
            <person name="Chan A.P."/>
            <person name="Crabtree J."/>
            <person name="Zhao Q."/>
            <person name="Lorenzi H."/>
            <person name="Orvis J."/>
            <person name="Puiu D."/>
            <person name="Melake-Berhan A."/>
            <person name="Jones K.M."/>
            <person name="Redman J."/>
            <person name="Chen G."/>
            <person name="Cahoon E.B."/>
            <person name="Gedil M."/>
            <person name="Stanke M."/>
            <person name="Haas B.J."/>
            <person name="Wortman J.R."/>
            <person name="Fraser-Liggett C.M."/>
            <person name="Ravel J."/>
            <person name="Rabinowicz P.D."/>
        </authorList>
    </citation>
    <scope>NUCLEOTIDE SEQUENCE [LARGE SCALE GENOMIC DNA]</scope>
    <source>
        <strain evidence="3">cv. Hale</strain>
    </source>
</reference>